<dbReference type="InterPro" id="IPR003593">
    <property type="entry name" value="AAA+_ATPase"/>
</dbReference>
<evidence type="ECO:0000256" key="2">
    <source>
        <dbReference type="ARBA" id="ARBA00022448"/>
    </source>
</evidence>
<dbReference type="GO" id="GO:0005524">
    <property type="term" value="F:ATP binding"/>
    <property type="evidence" value="ECO:0007669"/>
    <property type="project" value="UniProtKB-KW"/>
</dbReference>
<dbReference type="Proteomes" id="UP000245921">
    <property type="component" value="Unassembled WGS sequence"/>
</dbReference>
<dbReference type="RefSeq" id="WP_109604178.1">
    <property type="nucleotide sequence ID" value="NZ_JAMHJO010000014.1"/>
</dbReference>
<comment type="similarity">
    <text evidence="1">Belongs to the ABC transporter superfamily.</text>
</comment>
<dbReference type="CDD" id="cd03235">
    <property type="entry name" value="ABC_Metallic_Cations"/>
    <property type="match status" value="1"/>
</dbReference>
<keyword evidence="4 6" id="KW-0067">ATP-binding</keyword>
<dbReference type="EMBL" id="QGGI01000004">
    <property type="protein sequence ID" value="PWJ95640.1"/>
    <property type="molecule type" value="Genomic_DNA"/>
</dbReference>
<gene>
    <name evidence="6" type="ORF">C7380_10454</name>
</gene>
<dbReference type="InterPro" id="IPR027417">
    <property type="entry name" value="P-loop_NTPase"/>
</dbReference>
<reference evidence="6 7" key="1">
    <citation type="submission" date="2018-05" db="EMBL/GenBank/DDBJ databases">
        <title>Genomic Encyclopedia of Type Strains, Phase IV (KMG-IV): sequencing the most valuable type-strain genomes for metagenomic binning, comparative biology and taxonomic classification.</title>
        <authorList>
            <person name="Goeker M."/>
        </authorList>
    </citation>
    <scope>NUCLEOTIDE SEQUENCE [LARGE SCALE GENOMIC DNA]</scope>
    <source>
        <strain evidence="6 7">DSM 24906</strain>
    </source>
</reference>
<evidence type="ECO:0000313" key="7">
    <source>
        <dbReference type="Proteomes" id="UP000245921"/>
    </source>
</evidence>
<dbReference type="InterPro" id="IPR050153">
    <property type="entry name" value="Metal_Ion_Import_ABC"/>
</dbReference>
<dbReference type="InterPro" id="IPR003439">
    <property type="entry name" value="ABC_transporter-like_ATP-bd"/>
</dbReference>
<evidence type="ECO:0000256" key="4">
    <source>
        <dbReference type="ARBA" id="ARBA00022840"/>
    </source>
</evidence>
<dbReference type="PANTHER" id="PTHR42734">
    <property type="entry name" value="METAL TRANSPORT SYSTEM ATP-BINDING PROTEIN TM_0124-RELATED"/>
    <property type="match status" value="1"/>
</dbReference>
<keyword evidence="7" id="KW-1185">Reference proteome</keyword>
<feature type="domain" description="ABC transporter" evidence="5">
    <location>
        <begin position="6"/>
        <end position="231"/>
    </location>
</feature>
<dbReference type="PANTHER" id="PTHR42734:SF17">
    <property type="entry name" value="METAL TRANSPORT SYSTEM ATP-BINDING PROTEIN TM_0124-RELATED"/>
    <property type="match status" value="1"/>
</dbReference>
<evidence type="ECO:0000259" key="5">
    <source>
        <dbReference type="PROSITE" id="PS50893"/>
    </source>
</evidence>
<dbReference type="Pfam" id="PF00005">
    <property type="entry name" value="ABC_tran"/>
    <property type="match status" value="1"/>
</dbReference>
<evidence type="ECO:0000256" key="1">
    <source>
        <dbReference type="ARBA" id="ARBA00005417"/>
    </source>
</evidence>
<sequence length="247" mass="28519">MKDIMINVNNLNYKVENTEILKDINFNIYKGDFVGIIGPNGAGKSTLIKILLNEIEDYEGDIKISGKIGYVAQHDEFERDFPIKAYEIVLLGMYKKRGIFKRYKKEDYEKVKKLMKILEIDYLYDRKVGKLSGGEYQRLALARALASEPSILILDEPEAGVDKQGQNLFYSLLKKLNNEKNITIIMVSHDLSMVFKETTKIMCLNKNLHCHKDTKEMTAEELKKIYSEDLELLVHVDESVKVVDRND</sequence>
<dbReference type="SUPFAM" id="SSF52540">
    <property type="entry name" value="P-loop containing nucleoside triphosphate hydrolases"/>
    <property type="match status" value="1"/>
</dbReference>
<comment type="caution">
    <text evidence="6">The sequence shown here is derived from an EMBL/GenBank/DDBJ whole genome shotgun (WGS) entry which is preliminary data.</text>
</comment>
<dbReference type="FunFam" id="3.40.50.300:FF:000134">
    <property type="entry name" value="Iron-enterobactin ABC transporter ATP-binding protein"/>
    <property type="match status" value="1"/>
</dbReference>
<protein>
    <submittedName>
        <fullName evidence="6">Zinc transport system ATP-binding protein</fullName>
    </submittedName>
</protein>
<dbReference type="GO" id="GO:0016887">
    <property type="term" value="F:ATP hydrolysis activity"/>
    <property type="evidence" value="ECO:0007669"/>
    <property type="project" value="InterPro"/>
</dbReference>
<accession>A0AA45C7V0</accession>
<evidence type="ECO:0000256" key="3">
    <source>
        <dbReference type="ARBA" id="ARBA00022741"/>
    </source>
</evidence>
<keyword evidence="2" id="KW-0813">Transport</keyword>
<proteinExistence type="inferred from homology"/>
<keyword evidence="3" id="KW-0547">Nucleotide-binding</keyword>
<dbReference type="Gene3D" id="3.40.50.300">
    <property type="entry name" value="P-loop containing nucleotide triphosphate hydrolases"/>
    <property type="match status" value="1"/>
</dbReference>
<name>A0AA45C7V0_9BACT</name>
<evidence type="ECO:0000313" key="6">
    <source>
        <dbReference type="EMBL" id="PWJ95640.1"/>
    </source>
</evidence>
<dbReference type="AlphaFoldDB" id="A0AA45C7V0"/>
<organism evidence="6 7">
    <name type="scientific">Oceanotoga teriensis</name>
    <dbReference type="NCBI Taxonomy" id="515440"/>
    <lineage>
        <taxon>Bacteria</taxon>
        <taxon>Thermotogati</taxon>
        <taxon>Thermotogota</taxon>
        <taxon>Thermotogae</taxon>
        <taxon>Petrotogales</taxon>
        <taxon>Petrotogaceae</taxon>
        <taxon>Oceanotoga</taxon>
    </lineage>
</organism>
<dbReference type="SMART" id="SM00382">
    <property type="entry name" value="AAA"/>
    <property type="match status" value="1"/>
</dbReference>
<dbReference type="PROSITE" id="PS50893">
    <property type="entry name" value="ABC_TRANSPORTER_2"/>
    <property type="match status" value="1"/>
</dbReference>